<dbReference type="GO" id="GO:0005783">
    <property type="term" value="C:endoplasmic reticulum"/>
    <property type="evidence" value="ECO:0007669"/>
    <property type="project" value="TreeGrafter"/>
</dbReference>
<dbReference type="AlphaFoldDB" id="A0AAD6UE32"/>
<dbReference type="GO" id="GO:0051787">
    <property type="term" value="F:misfolded protein binding"/>
    <property type="evidence" value="ECO:0007669"/>
    <property type="project" value="TreeGrafter"/>
</dbReference>
<keyword evidence="5" id="KW-1185">Reference proteome</keyword>
<dbReference type="PRINTS" id="PR00625">
    <property type="entry name" value="JDOMAIN"/>
</dbReference>
<evidence type="ECO:0000256" key="2">
    <source>
        <dbReference type="SAM" id="MobiDB-lite"/>
    </source>
</evidence>
<dbReference type="SMART" id="SM00271">
    <property type="entry name" value="DnaJ"/>
    <property type="match status" value="1"/>
</dbReference>
<protein>
    <submittedName>
        <fullName evidence="4">DnaJ-domain-containing protein</fullName>
    </submittedName>
</protein>
<dbReference type="GO" id="GO:0036503">
    <property type="term" value="P:ERAD pathway"/>
    <property type="evidence" value="ECO:0007669"/>
    <property type="project" value="TreeGrafter"/>
</dbReference>
<dbReference type="PROSITE" id="PS50076">
    <property type="entry name" value="DNAJ_2"/>
    <property type="match status" value="1"/>
</dbReference>
<dbReference type="CDD" id="cd06257">
    <property type="entry name" value="DnaJ"/>
    <property type="match status" value="1"/>
</dbReference>
<dbReference type="GO" id="GO:0051087">
    <property type="term" value="F:protein-folding chaperone binding"/>
    <property type="evidence" value="ECO:0007669"/>
    <property type="project" value="TreeGrafter"/>
</dbReference>
<evidence type="ECO:0000313" key="5">
    <source>
        <dbReference type="Proteomes" id="UP001222325"/>
    </source>
</evidence>
<dbReference type="InterPro" id="IPR051948">
    <property type="entry name" value="Hsp70_co-chaperone_J-domain"/>
</dbReference>
<feature type="region of interest" description="Disordered" evidence="2">
    <location>
        <begin position="388"/>
        <end position="447"/>
    </location>
</feature>
<proteinExistence type="predicted"/>
<evidence type="ECO:0000259" key="3">
    <source>
        <dbReference type="PROSITE" id="PS50076"/>
    </source>
</evidence>
<feature type="domain" description="J" evidence="3">
    <location>
        <begin position="75"/>
        <end position="138"/>
    </location>
</feature>
<dbReference type="InterPro" id="IPR001623">
    <property type="entry name" value="DnaJ_domain"/>
</dbReference>
<evidence type="ECO:0000313" key="4">
    <source>
        <dbReference type="EMBL" id="KAJ7099448.1"/>
    </source>
</evidence>
<dbReference type="Proteomes" id="UP001222325">
    <property type="component" value="Unassembled WGS sequence"/>
</dbReference>
<name>A0AAD6UE32_9AGAR</name>
<dbReference type="PANTHER" id="PTHR44360:SF1">
    <property type="entry name" value="DNAJ HOMOLOG SUBFAMILY B MEMBER 9"/>
    <property type="match status" value="1"/>
</dbReference>
<dbReference type="Pfam" id="PF00226">
    <property type="entry name" value="DnaJ"/>
    <property type="match status" value="1"/>
</dbReference>
<reference evidence="4" key="1">
    <citation type="submission" date="2023-03" db="EMBL/GenBank/DDBJ databases">
        <title>Massive genome expansion in bonnet fungi (Mycena s.s.) driven by repeated elements and novel gene families across ecological guilds.</title>
        <authorList>
            <consortium name="Lawrence Berkeley National Laboratory"/>
            <person name="Harder C.B."/>
            <person name="Miyauchi S."/>
            <person name="Viragh M."/>
            <person name="Kuo A."/>
            <person name="Thoen E."/>
            <person name="Andreopoulos B."/>
            <person name="Lu D."/>
            <person name="Skrede I."/>
            <person name="Drula E."/>
            <person name="Henrissat B."/>
            <person name="Morin E."/>
            <person name="Kohler A."/>
            <person name="Barry K."/>
            <person name="LaButti K."/>
            <person name="Morin E."/>
            <person name="Salamov A."/>
            <person name="Lipzen A."/>
            <person name="Mereny Z."/>
            <person name="Hegedus B."/>
            <person name="Baldrian P."/>
            <person name="Stursova M."/>
            <person name="Weitz H."/>
            <person name="Taylor A."/>
            <person name="Grigoriev I.V."/>
            <person name="Nagy L.G."/>
            <person name="Martin F."/>
            <person name="Kauserud H."/>
        </authorList>
    </citation>
    <scope>NUCLEOTIDE SEQUENCE</scope>
    <source>
        <strain evidence="4">CBHHK173m</strain>
    </source>
</reference>
<dbReference type="SUPFAM" id="SSF46565">
    <property type="entry name" value="Chaperone J-domain"/>
    <property type="match status" value="1"/>
</dbReference>
<gene>
    <name evidence="4" type="ORF">B0H15DRAFT_547234</name>
</gene>
<sequence>MVDFFGVIGWAFIPHHVTTQGLKVLHYASATYLRIPAPGVGTSEYQRHYRYTFAVVVLGYLIYTMIEGSRTMLPNFYEILGVSPAADDTALKLAFRQFAKKYHPDRVGPQGETLFITVRDAFEALKNPTVRFAYDRFGPDVINWTQCTTTREYLLHGLSQSIGYHIVAGAVLIFWTAIGDASPVAFWRYVLYLSLFASELFLLLSPSPVRSPSSLLIGHFGNPADGPTHRTILDVLFPRRVAYQHILFLHQLFLFLSIALSRVAPQFFPDASKVTEAMTHRLLQLVSINDREASQILHTELHALQPAPEHDPLGRVRPVAQPAEDVMDALAAEMEKMLIETAVKQKGGPFKSAWEAAVERGRSLAATVPLPTAPTRINNFFWGGATPPAGSPVRGSPVKGSPMNGSPLKDRAASPRRSVNGRMSPPPPPLKALDRPGYVRARSVSLV</sequence>
<keyword evidence="1" id="KW-0143">Chaperone</keyword>
<comment type="caution">
    <text evidence="4">The sequence shown here is derived from an EMBL/GenBank/DDBJ whole genome shotgun (WGS) entry which is preliminary data.</text>
</comment>
<dbReference type="InterPro" id="IPR036869">
    <property type="entry name" value="J_dom_sf"/>
</dbReference>
<evidence type="ECO:0000256" key="1">
    <source>
        <dbReference type="ARBA" id="ARBA00023186"/>
    </source>
</evidence>
<organism evidence="4 5">
    <name type="scientific">Mycena belliarum</name>
    <dbReference type="NCBI Taxonomy" id="1033014"/>
    <lineage>
        <taxon>Eukaryota</taxon>
        <taxon>Fungi</taxon>
        <taxon>Dikarya</taxon>
        <taxon>Basidiomycota</taxon>
        <taxon>Agaricomycotina</taxon>
        <taxon>Agaricomycetes</taxon>
        <taxon>Agaricomycetidae</taxon>
        <taxon>Agaricales</taxon>
        <taxon>Marasmiineae</taxon>
        <taxon>Mycenaceae</taxon>
        <taxon>Mycena</taxon>
    </lineage>
</organism>
<dbReference type="EMBL" id="JARJCN010000007">
    <property type="protein sequence ID" value="KAJ7099448.1"/>
    <property type="molecule type" value="Genomic_DNA"/>
</dbReference>
<accession>A0AAD6UE32</accession>
<dbReference type="Gene3D" id="1.10.287.110">
    <property type="entry name" value="DnaJ domain"/>
    <property type="match status" value="1"/>
</dbReference>
<dbReference type="PANTHER" id="PTHR44360">
    <property type="entry name" value="DNAJ HOMOLOG SUBFAMILY B MEMBER 9"/>
    <property type="match status" value="1"/>
</dbReference>